<evidence type="ECO:0000313" key="3">
    <source>
        <dbReference type="Proteomes" id="UP000076837"/>
    </source>
</evidence>
<dbReference type="PANTHER" id="PTHR34315:SF4">
    <property type="entry name" value="INTRADIOL RING-CLEAVAGE DIOXYGENASES DOMAIN-CONTAINING PROTEIN"/>
    <property type="match status" value="1"/>
</dbReference>
<dbReference type="GO" id="GO:0008199">
    <property type="term" value="F:ferric iron binding"/>
    <property type="evidence" value="ECO:0007669"/>
    <property type="project" value="InterPro"/>
</dbReference>
<dbReference type="Gene3D" id="2.60.130.10">
    <property type="entry name" value="Aromatic compound dioxygenase"/>
    <property type="match status" value="1"/>
</dbReference>
<dbReference type="AlphaFoldDB" id="A0A163L3B2"/>
<comment type="caution">
    <text evidence="2">The sequence shown here is derived from an EMBL/GenBank/DDBJ whole genome shotgun (WGS) entry which is preliminary data.</text>
</comment>
<dbReference type="Proteomes" id="UP000076837">
    <property type="component" value="Unassembled WGS sequence"/>
</dbReference>
<dbReference type="OrthoDB" id="121380at2759"/>
<accession>A0A163L3B2</accession>
<dbReference type="InterPro" id="IPR000627">
    <property type="entry name" value="Intradiol_dOase_C"/>
</dbReference>
<evidence type="ECO:0000259" key="1">
    <source>
        <dbReference type="Pfam" id="PF00775"/>
    </source>
</evidence>
<dbReference type="PANTHER" id="PTHR34315">
    <property type="match status" value="1"/>
</dbReference>
<name>A0A163L3B2_DIDRA</name>
<evidence type="ECO:0000313" key="2">
    <source>
        <dbReference type="EMBL" id="KZM27470.1"/>
    </source>
</evidence>
<dbReference type="CDD" id="cd03457">
    <property type="entry name" value="intradiol_dioxygenase_like"/>
    <property type="match status" value="1"/>
</dbReference>
<gene>
    <name evidence="2" type="ORF">ST47_g1386</name>
</gene>
<proteinExistence type="predicted"/>
<feature type="domain" description="Intradiol ring-cleavage dioxygenases" evidence="1">
    <location>
        <begin position="95"/>
        <end position="219"/>
    </location>
</feature>
<dbReference type="GO" id="GO:0016702">
    <property type="term" value="F:oxidoreductase activity, acting on single donors with incorporation of molecular oxygen, incorporation of two atoms of oxygen"/>
    <property type="evidence" value="ECO:0007669"/>
    <property type="project" value="InterPro"/>
</dbReference>
<reference evidence="2 3" key="1">
    <citation type="journal article" date="2016" name="Sci. Rep.">
        <title>Draft genome sequencing and secretome analysis of fungal phytopathogen Ascochyta rabiei provides insight into the necrotrophic effector repertoire.</title>
        <authorList>
            <person name="Verma S."/>
            <person name="Gazara R.K."/>
            <person name="Nizam S."/>
            <person name="Parween S."/>
            <person name="Chattopadhyay D."/>
            <person name="Verma P.K."/>
        </authorList>
    </citation>
    <scope>NUCLEOTIDE SEQUENCE [LARGE SCALE GENOMIC DNA]</scope>
    <source>
        <strain evidence="2 3">ArDII</strain>
    </source>
</reference>
<sequence length="339" mass="37602">MLSGTRIIVILTLTLAAAAHSQHHLSPREVAENHHISKRCASAAGSFVQERKKRSIAKRNVLMPRNSNVTIHTEGPHFSAIQNNTCIMNPNITPGPYYWPRSETLRQDMREDQAGIPLYLDIGVLDTNTCEPAPDVLLDLWHCNATGSYSSFESLSPNIPFLELLKDRNITNITDLDLHTDDSTWLRGMWPTDANGVSELVTNYPGFYVGRAIHIHVQAHTDWVVRNNGTIVASNLASTGQIYFDEEITEKIMAMAPYNQHTEINRTTNSVDLLYPEATKVGWNPNIQIEPLDGVDVANGMIGYITFGVNVTATSPQVPFLNSTQLSYLLSLESPTPAP</sequence>
<keyword evidence="3" id="KW-1185">Reference proteome</keyword>
<protein>
    <submittedName>
        <fullName evidence="2">Ferric iron binding</fullName>
    </submittedName>
</protein>
<dbReference type="SUPFAM" id="SSF49482">
    <property type="entry name" value="Aromatic compound dioxygenase"/>
    <property type="match status" value="1"/>
</dbReference>
<dbReference type="EMBL" id="JYNV01000063">
    <property type="protein sequence ID" value="KZM27470.1"/>
    <property type="molecule type" value="Genomic_DNA"/>
</dbReference>
<dbReference type="InterPro" id="IPR015889">
    <property type="entry name" value="Intradiol_dOase_core"/>
</dbReference>
<organism evidence="2 3">
    <name type="scientific">Didymella rabiei</name>
    <name type="common">Chickpea ascochyta blight fungus</name>
    <name type="synonym">Mycosphaerella rabiei</name>
    <dbReference type="NCBI Taxonomy" id="5454"/>
    <lineage>
        <taxon>Eukaryota</taxon>
        <taxon>Fungi</taxon>
        <taxon>Dikarya</taxon>
        <taxon>Ascomycota</taxon>
        <taxon>Pezizomycotina</taxon>
        <taxon>Dothideomycetes</taxon>
        <taxon>Pleosporomycetidae</taxon>
        <taxon>Pleosporales</taxon>
        <taxon>Pleosporineae</taxon>
        <taxon>Didymellaceae</taxon>
        <taxon>Ascochyta</taxon>
    </lineage>
</organism>
<dbReference type="Pfam" id="PF00775">
    <property type="entry name" value="Dioxygenase_C"/>
    <property type="match status" value="1"/>
</dbReference>
<dbReference type="STRING" id="5454.A0A163L3B2"/>